<keyword evidence="5 15" id="KW-0004">4Fe-4S</keyword>
<feature type="binding site" evidence="16">
    <location>
        <begin position="125"/>
        <end position="126"/>
    </location>
    <ligand>
        <name>S-adenosyl-L-methionine</name>
        <dbReference type="ChEBI" id="CHEBI:59789"/>
        <label>2</label>
    </ligand>
</feature>
<evidence type="ECO:0000256" key="3">
    <source>
        <dbReference type="ARBA" id="ARBA00005493"/>
    </source>
</evidence>
<comment type="subunit">
    <text evidence="4">Monomer.</text>
</comment>
<dbReference type="GO" id="GO:0046872">
    <property type="term" value="F:metal ion binding"/>
    <property type="evidence" value="ECO:0007669"/>
    <property type="project" value="UniProtKB-KW"/>
</dbReference>
<comment type="cofactor">
    <cofactor evidence="15 17">
        <name>[4Fe-4S] cluster</name>
        <dbReference type="ChEBI" id="CHEBI:49883"/>
    </cofactor>
    <text evidence="15 17">Binds 1 [4Fe-4S] cluster. The cluster is coordinated with 3 cysteines and an exchangeable S-adenosyl-L-methionine.</text>
</comment>
<evidence type="ECO:0000256" key="15">
    <source>
        <dbReference type="PIRNR" id="PIRNR000167"/>
    </source>
</evidence>
<feature type="binding site" evidence="16">
    <location>
        <position position="186"/>
    </location>
    <ligand>
        <name>S-adenosyl-L-methionine</name>
        <dbReference type="ChEBI" id="CHEBI:59789"/>
        <label>2</label>
    </ligand>
</feature>
<dbReference type="Gene3D" id="3.80.30.20">
    <property type="entry name" value="tm_1862 like domain"/>
    <property type="match status" value="1"/>
</dbReference>
<dbReference type="InterPro" id="IPR023404">
    <property type="entry name" value="rSAM_horseshoe"/>
</dbReference>
<dbReference type="AlphaFoldDB" id="A0A7T4R2M3"/>
<sequence>MTALATALSTTTTPTELPAQLIEKYSVAGPRYTSYPTALMFTEDFGADDYQQRLQKARKAVAGLSLYVHLPFCRRLCYYCACNKVVTKDPEAAERYLQYLKREIELVSKLTGKRRPVNQLHFGGGTPTFLSDSQLIELVHSLASHFNISDSDRREYSIEIDPRTVTADRLALLRGLGFNRLSFGVQDTDPEVQQAINRVQSTAELTELVGAARAYRFRSISFDLIYGLPRQNCQTLSTTLDDVIALEPERISLYQYAHLPDRFPPQRAIERQTLPSSAEKLAMLQLASKILADAGYQHIGMDHFVRNDDDLAICQRAGRLQRNFQGYSTAMAPDLIGLGVSSISEVGDCFAQNAKDLDQYYRALEQNQLPTERGCTKTRDDEVRGYIIKELACNLHLSSQALLQRFGLSLSEAFADELKRLESFVQDGLVELSAAGIQVTETGRMMLRNVCMVFDQYLDNHPDKYSRTL</sequence>
<dbReference type="SMART" id="SM00729">
    <property type="entry name" value="Elp3"/>
    <property type="match status" value="1"/>
</dbReference>
<evidence type="ECO:0000256" key="9">
    <source>
        <dbReference type="ARBA" id="ARBA00023002"/>
    </source>
</evidence>
<dbReference type="PANTHER" id="PTHR13932">
    <property type="entry name" value="COPROPORPHYRINIGEN III OXIDASE"/>
    <property type="match status" value="1"/>
</dbReference>
<feature type="binding site" evidence="17">
    <location>
        <position position="73"/>
    </location>
    <ligand>
        <name>[4Fe-4S] cluster</name>
        <dbReference type="ChEBI" id="CHEBI:49883"/>
        <note>4Fe-4S-S-AdoMet</note>
    </ligand>
</feature>
<dbReference type="Proteomes" id="UP000596063">
    <property type="component" value="Chromosome"/>
</dbReference>
<reference evidence="19 20" key="1">
    <citation type="submission" date="2020-12" db="EMBL/GenBank/DDBJ databases">
        <authorList>
            <person name="Shan Y."/>
        </authorList>
    </citation>
    <scope>NUCLEOTIDE SEQUENCE [LARGE SCALE GENOMIC DNA]</scope>
    <source>
        <strain evidence="20">csc3.9</strain>
    </source>
</reference>
<feature type="binding site" evidence="16">
    <location>
        <position position="223"/>
    </location>
    <ligand>
        <name>S-adenosyl-L-methionine</name>
        <dbReference type="ChEBI" id="CHEBI:59789"/>
        <label>2</label>
    </ligand>
</feature>
<evidence type="ECO:0000313" key="20">
    <source>
        <dbReference type="Proteomes" id="UP000596063"/>
    </source>
</evidence>
<dbReference type="InterPro" id="IPR034505">
    <property type="entry name" value="Coproporphyrinogen-III_oxidase"/>
</dbReference>
<dbReference type="EMBL" id="CP066167">
    <property type="protein sequence ID" value="QQD19329.1"/>
    <property type="molecule type" value="Genomic_DNA"/>
</dbReference>
<evidence type="ECO:0000256" key="16">
    <source>
        <dbReference type="PIRSR" id="PIRSR000167-1"/>
    </source>
</evidence>
<proteinExistence type="inferred from homology"/>
<dbReference type="GO" id="GO:0051539">
    <property type="term" value="F:4 iron, 4 sulfur cluster binding"/>
    <property type="evidence" value="ECO:0007669"/>
    <property type="project" value="UniProtKB-KW"/>
</dbReference>
<dbReference type="PANTHER" id="PTHR13932:SF6">
    <property type="entry name" value="OXYGEN-INDEPENDENT COPROPORPHYRINOGEN III OXIDASE"/>
    <property type="match status" value="1"/>
</dbReference>
<dbReference type="GO" id="GO:0006782">
    <property type="term" value="P:protoporphyrinogen IX biosynthetic process"/>
    <property type="evidence" value="ECO:0007669"/>
    <property type="project" value="UniProtKB-UniPathway"/>
</dbReference>
<feature type="binding site" evidence="16">
    <location>
        <position position="343"/>
    </location>
    <ligand>
        <name>S-adenosyl-L-methionine</name>
        <dbReference type="ChEBI" id="CHEBI:59789"/>
        <label>1</label>
    </ligand>
</feature>
<comment type="catalytic activity">
    <reaction evidence="14 15">
        <text>coproporphyrinogen III + 2 S-adenosyl-L-methionine = protoporphyrinogen IX + 2 5'-deoxyadenosine + 2 L-methionine + 2 CO2</text>
        <dbReference type="Rhea" id="RHEA:15425"/>
        <dbReference type="ChEBI" id="CHEBI:16526"/>
        <dbReference type="ChEBI" id="CHEBI:17319"/>
        <dbReference type="ChEBI" id="CHEBI:57307"/>
        <dbReference type="ChEBI" id="CHEBI:57309"/>
        <dbReference type="ChEBI" id="CHEBI:57844"/>
        <dbReference type="ChEBI" id="CHEBI:59789"/>
        <dbReference type="EC" id="1.3.98.3"/>
    </reaction>
</comment>
<dbReference type="InterPro" id="IPR010723">
    <property type="entry name" value="HemN_C"/>
</dbReference>
<dbReference type="InterPro" id="IPR007197">
    <property type="entry name" value="rSAM"/>
</dbReference>
<feature type="binding site" evidence="16">
    <location>
        <position position="159"/>
    </location>
    <ligand>
        <name>S-adenosyl-L-methionine</name>
        <dbReference type="ChEBI" id="CHEBI:59789"/>
        <label>1</label>
    </ligand>
</feature>
<dbReference type="GO" id="GO:0051989">
    <property type="term" value="F:coproporphyrinogen dehydrogenase activity"/>
    <property type="evidence" value="ECO:0007669"/>
    <property type="project" value="UniProtKB-EC"/>
</dbReference>
<feature type="binding site" evidence="16">
    <location>
        <position position="257"/>
    </location>
    <ligand>
        <name>S-adenosyl-L-methionine</name>
        <dbReference type="ChEBI" id="CHEBI:59789"/>
        <label>2</label>
    </ligand>
</feature>
<feature type="binding site" evidence="16">
    <location>
        <position position="198"/>
    </location>
    <ligand>
        <name>S-adenosyl-L-methionine</name>
        <dbReference type="ChEBI" id="CHEBI:59789"/>
        <label>2</label>
    </ligand>
</feature>
<accession>A0A7T4R2M3</accession>
<dbReference type="InterPro" id="IPR004558">
    <property type="entry name" value="Coprogen_oxidase_HemN"/>
</dbReference>
<dbReference type="Pfam" id="PF04055">
    <property type="entry name" value="Radical_SAM"/>
    <property type="match status" value="1"/>
</dbReference>
<keyword evidence="10 15" id="KW-0408">Iron</keyword>
<evidence type="ECO:0000256" key="13">
    <source>
        <dbReference type="ARBA" id="ARBA00024295"/>
    </source>
</evidence>
<feature type="binding site" evidence="17">
    <location>
        <position position="77"/>
    </location>
    <ligand>
        <name>[4Fe-4S] cluster</name>
        <dbReference type="ChEBI" id="CHEBI:49883"/>
        <note>4Fe-4S-S-AdoMet</note>
    </ligand>
</feature>
<evidence type="ECO:0000256" key="11">
    <source>
        <dbReference type="ARBA" id="ARBA00023014"/>
    </source>
</evidence>
<dbReference type="FunFam" id="1.10.10.920:FF:000001">
    <property type="entry name" value="Coproporphyrinogen-III oxidase"/>
    <property type="match status" value="1"/>
</dbReference>
<evidence type="ECO:0000256" key="1">
    <source>
        <dbReference type="ARBA" id="ARBA00004496"/>
    </source>
</evidence>
<dbReference type="CDD" id="cd01335">
    <property type="entry name" value="Radical_SAM"/>
    <property type="match status" value="1"/>
</dbReference>
<dbReference type="PROSITE" id="PS51918">
    <property type="entry name" value="RADICAL_SAM"/>
    <property type="match status" value="1"/>
</dbReference>
<evidence type="ECO:0000256" key="2">
    <source>
        <dbReference type="ARBA" id="ARBA00004785"/>
    </source>
</evidence>
<feature type="binding site" evidence="16">
    <location>
        <begin position="79"/>
        <end position="81"/>
    </location>
    <ligand>
        <name>S-adenosyl-L-methionine</name>
        <dbReference type="ChEBI" id="CHEBI:59789"/>
        <label>2</label>
    </ligand>
</feature>
<keyword evidence="11 15" id="KW-0411">Iron-sulfur</keyword>
<dbReference type="SFLD" id="SFLDS00029">
    <property type="entry name" value="Radical_SAM"/>
    <property type="match status" value="1"/>
</dbReference>
<feature type="binding site" evidence="16">
    <location>
        <position position="124"/>
    </location>
    <ligand>
        <name>S-adenosyl-L-methionine</name>
        <dbReference type="ChEBI" id="CHEBI:59789"/>
        <label>1</label>
    </ligand>
</feature>
<comment type="subcellular location">
    <subcellularLocation>
        <location evidence="1 15">Cytoplasm</location>
    </subcellularLocation>
</comment>
<organism evidence="19 20">
    <name type="scientific">Spongiibacter nanhainus</name>
    <dbReference type="NCBI Taxonomy" id="2794344"/>
    <lineage>
        <taxon>Bacteria</taxon>
        <taxon>Pseudomonadati</taxon>
        <taxon>Pseudomonadota</taxon>
        <taxon>Gammaproteobacteria</taxon>
        <taxon>Cellvibrionales</taxon>
        <taxon>Spongiibacteraceae</taxon>
        <taxon>Spongiibacter</taxon>
    </lineage>
</organism>
<dbReference type="GO" id="GO:0005737">
    <property type="term" value="C:cytoplasm"/>
    <property type="evidence" value="ECO:0007669"/>
    <property type="project" value="UniProtKB-SubCell"/>
</dbReference>
<dbReference type="InterPro" id="IPR058240">
    <property type="entry name" value="rSAM_sf"/>
</dbReference>
<comment type="function">
    <text evidence="13">Involved in the heme biosynthesis. Catalyzes the anaerobic oxidative decarboxylation of propionate groups of rings A and B of coproporphyrinogen III to yield the vinyl groups in protoporphyrinogen IX.</text>
</comment>
<keyword evidence="8 15" id="KW-0479">Metal-binding</keyword>
<evidence type="ECO:0000313" key="19">
    <source>
        <dbReference type="EMBL" id="QQD19329.1"/>
    </source>
</evidence>
<dbReference type="KEGG" id="snan:I6N98_05605"/>
<keyword evidence="20" id="KW-1185">Reference proteome</keyword>
<protein>
    <recommendedName>
        <fullName evidence="15">Coproporphyrinogen-III oxidase</fullName>
        <ecNumber evidence="15">1.3.98.3</ecNumber>
    </recommendedName>
</protein>
<dbReference type="SFLD" id="SFLDG01065">
    <property type="entry name" value="anaerobic_coproporphyrinogen-I"/>
    <property type="match status" value="1"/>
</dbReference>
<evidence type="ECO:0000256" key="17">
    <source>
        <dbReference type="PIRSR" id="PIRSR000167-2"/>
    </source>
</evidence>
<evidence type="ECO:0000256" key="6">
    <source>
        <dbReference type="ARBA" id="ARBA00022490"/>
    </source>
</evidence>
<dbReference type="Gene3D" id="1.10.10.920">
    <property type="match status" value="1"/>
</dbReference>
<comment type="pathway">
    <text evidence="2 15">Porphyrin-containing compound metabolism; protoporphyrin-IX biosynthesis; protoporphyrinogen-IX from coproporphyrinogen-III (AdoMet route): step 1/1.</text>
</comment>
<keyword evidence="12 15" id="KW-0627">Porphyrin biosynthesis</keyword>
<keyword evidence="9 15" id="KW-0560">Oxidoreductase</keyword>
<evidence type="ECO:0000256" key="12">
    <source>
        <dbReference type="ARBA" id="ARBA00023244"/>
    </source>
</evidence>
<name>A0A7T4R2M3_9GAMM</name>
<dbReference type="NCBIfam" id="TIGR00538">
    <property type="entry name" value="hemN"/>
    <property type="match status" value="1"/>
</dbReference>
<dbReference type="InterPro" id="IPR006638">
    <property type="entry name" value="Elp3/MiaA/NifB-like_rSAM"/>
</dbReference>
<feature type="binding site" evidence="16">
    <location>
        <position position="67"/>
    </location>
    <ligand>
        <name>S-adenosyl-L-methionine</name>
        <dbReference type="ChEBI" id="CHEBI:59789"/>
        <label>1</label>
    </ligand>
</feature>
<dbReference type="UniPathway" id="UPA00251">
    <property type="reaction ID" value="UER00323"/>
</dbReference>
<feature type="domain" description="Radical SAM core" evidence="18">
    <location>
        <begin position="58"/>
        <end position="293"/>
    </location>
</feature>
<feature type="binding site" evidence="17">
    <location>
        <position position="80"/>
    </location>
    <ligand>
        <name>[4Fe-4S] cluster</name>
        <dbReference type="ChEBI" id="CHEBI:49883"/>
        <note>4Fe-4S-S-AdoMet</note>
    </ligand>
</feature>
<keyword evidence="7 15" id="KW-0949">S-adenosyl-L-methionine</keyword>
<keyword evidence="6 15" id="KW-0963">Cytoplasm</keyword>
<gene>
    <name evidence="19" type="primary">hemN</name>
    <name evidence="19" type="ORF">I6N98_05605</name>
</gene>
<evidence type="ECO:0000256" key="4">
    <source>
        <dbReference type="ARBA" id="ARBA00011245"/>
    </source>
</evidence>
<evidence type="ECO:0000256" key="7">
    <source>
        <dbReference type="ARBA" id="ARBA00022691"/>
    </source>
</evidence>
<comment type="similarity">
    <text evidence="3 15">Belongs to the anaerobic coproporphyrinogen-III oxidase family.</text>
</comment>
<dbReference type="RefSeq" id="WP_198570814.1">
    <property type="nucleotide sequence ID" value="NZ_CP066167.1"/>
</dbReference>
<dbReference type="PIRSF" id="PIRSF000167">
    <property type="entry name" value="HemN"/>
    <property type="match status" value="1"/>
</dbReference>
<dbReference type="Pfam" id="PF06969">
    <property type="entry name" value="HemN_C"/>
    <property type="match status" value="1"/>
</dbReference>
<evidence type="ECO:0000256" key="14">
    <source>
        <dbReference type="ARBA" id="ARBA00048321"/>
    </source>
</evidence>
<dbReference type="GO" id="GO:0004109">
    <property type="term" value="F:coproporphyrinogen oxidase activity"/>
    <property type="evidence" value="ECO:0007669"/>
    <property type="project" value="InterPro"/>
</dbReference>
<evidence type="ECO:0000259" key="18">
    <source>
        <dbReference type="PROSITE" id="PS51918"/>
    </source>
</evidence>
<evidence type="ECO:0000256" key="5">
    <source>
        <dbReference type="ARBA" id="ARBA00022485"/>
    </source>
</evidence>
<dbReference type="EC" id="1.3.98.3" evidence="15"/>
<dbReference type="SUPFAM" id="SSF102114">
    <property type="entry name" value="Radical SAM enzymes"/>
    <property type="match status" value="1"/>
</dbReference>
<evidence type="ECO:0000256" key="8">
    <source>
        <dbReference type="ARBA" id="ARBA00022723"/>
    </source>
</evidence>
<evidence type="ECO:0000256" key="10">
    <source>
        <dbReference type="ARBA" id="ARBA00023004"/>
    </source>
</evidence>